<accession>A0ACC0UYM7</accession>
<reference evidence="1" key="1">
    <citation type="submission" date="2022-10" db="EMBL/GenBank/DDBJ databases">
        <title>Complete Genome of Trichothecium roseum strain YXFP-22015, a Plant Pathogen Isolated from Citrus.</title>
        <authorList>
            <person name="Wang Y."/>
            <person name="Zhu L."/>
        </authorList>
    </citation>
    <scope>NUCLEOTIDE SEQUENCE</scope>
    <source>
        <strain evidence="1">YXFP-22015</strain>
    </source>
</reference>
<protein>
    <submittedName>
        <fullName evidence="1">Uncharacterized protein</fullName>
    </submittedName>
</protein>
<sequence>MHKREKREVVNRSENTERNHTLPDSHALFHQVQGVTRVTDAQPAVLELLQGTRPASHYAHPDDFSKTVNRLLE</sequence>
<gene>
    <name evidence="1" type="ORF">N3K66_005542</name>
</gene>
<evidence type="ECO:0000313" key="2">
    <source>
        <dbReference type="Proteomes" id="UP001163324"/>
    </source>
</evidence>
<proteinExistence type="predicted"/>
<organism evidence="1 2">
    <name type="scientific">Trichothecium roseum</name>
    <dbReference type="NCBI Taxonomy" id="47278"/>
    <lineage>
        <taxon>Eukaryota</taxon>
        <taxon>Fungi</taxon>
        <taxon>Dikarya</taxon>
        <taxon>Ascomycota</taxon>
        <taxon>Pezizomycotina</taxon>
        <taxon>Sordariomycetes</taxon>
        <taxon>Hypocreomycetidae</taxon>
        <taxon>Hypocreales</taxon>
        <taxon>Hypocreales incertae sedis</taxon>
        <taxon>Trichothecium</taxon>
    </lineage>
</organism>
<comment type="caution">
    <text evidence="1">The sequence shown here is derived from an EMBL/GenBank/DDBJ whole genome shotgun (WGS) entry which is preliminary data.</text>
</comment>
<evidence type="ECO:0000313" key="1">
    <source>
        <dbReference type="EMBL" id="KAI9899081.1"/>
    </source>
</evidence>
<dbReference type="Proteomes" id="UP001163324">
    <property type="component" value="Chromosome 5"/>
</dbReference>
<keyword evidence="2" id="KW-1185">Reference proteome</keyword>
<name>A0ACC0UYM7_9HYPO</name>
<dbReference type="EMBL" id="CM047944">
    <property type="protein sequence ID" value="KAI9899081.1"/>
    <property type="molecule type" value="Genomic_DNA"/>
</dbReference>